<name>A0A914ULZ3_9BILA</name>
<protein>
    <submittedName>
        <fullName evidence="5">C2H2-type domain-containing protein</fullName>
    </submittedName>
</protein>
<sequence>MAESHAYHIEEGGEYLVTAVERCPKCQRERRQDERPSMWESHKSKCSEDARTCGCCGKVFGTITAARRHEAQCEPTKEEAVETVAGRPEMMQMELDQGPPKKRQASRLVLDDVVQHVEHVEHIEEAYEEEQVVDDVDQAVVVGAAEQADDGEQAEASGTTDDTPSKRSRGRPRRTSKVTSKNDLQCAACGKLFATAANARKHEMQSVCTKPANRDPHRLFVPGPTVREVRHRNGRGTPYHRRALEPEVITQDELEKRKKLLGHTKPVTNQTKFNLRRKRDTIFQFVSWQFDTESESDTIEEMWRLLLSRNPMKIINLAERDLGMVISDEGRAMVVEGIVGDVDDAQHHQQQHIIHVQTIDQDGDPHEEYE</sequence>
<feature type="region of interest" description="Disordered" evidence="2">
    <location>
        <begin position="146"/>
        <end position="181"/>
    </location>
</feature>
<feature type="domain" description="C2H2-type" evidence="3">
    <location>
        <begin position="184"/>
        <end position="211"/>
    </location>
</feature>
<keyword evidence="4" id="KW-1185">Reference proteome</keyword>
<reference evidence="5" key="1">
    <citation type="submission" date="2022-11" db="UniProtKB">
        <authorList>
            <consortium name="WormBaseParasite"/>
        </authorList>
    </citation>
    <scope>IDENTIFICATION</scope>
</reference>
<keyword evidence="1" id="KW-0479">Metal-binding</keyword>
<feature type="compositionally biased region" description="Basic residues" evidence="2">
    <location>
        <begin position="166"/>
        <end position="176"/>
    </location>
</feature>
<evidence type="ECO:0000256" key="2">
    <source>
        <dbReference type="SAM" id="MobiDB-lite"/>
    </source>
</evidence>
<evidence type="ECO:0000313" key="5">
    <source>
        <dbReference type="WBParaSite" id="PSAMB.scaffold1085size36142.g10820.t1"/>
    </source>
</evidence>
<keyword evidence="1" id="KW-0862">Zinc</keyword>
<dbReference type="GO" id="GO:0008270">
    <property type="term" value="F:zinc ion binding"/>
    <property type="evidence" value="ECO:0007669"/>
    <property type="project" value="UniProtKB-KW"/>
</dbReference>
<evidence type="ECO:0000313" key="4">
    <source>
        <dbReference type="Proteomes" id="UP000887566"/>
    </source>
</evidence>
<accession>A0A914ULZ3</accession>
<proteinExistence type="predicted"/>
<dbReference type="InterPro" id="IPR013087">
    <property type="entry name" value="Znf_C2H2_type"/>
</dbReference>
<evidence type="ECO:0000259" key="3">
    <source>
        <dbReference type="PROSITE" id="PS50157"/>
    </source>
</evidence>
<evidence type="ECO:0000256" key="1">
    <source>
        <dbReference type="PROSITE-ProRule" id="PRU00042"/>
    </source>
</evidence>
<dbReference type="AlphaFoldDB" id="A0A914ULZ3"/>
<dbReference type="WBParaSite" id="PSAMB.scaffold1085size36142.g10820.t1">
    <property type="protein sequence ID" value="PSAMB.scaffold1085size36142.g10820.t1"/>
    <property type="gene ID" value="PSAMB.scaffold1085size36142.g10820"/>
</dbReference>
<keyword evidence="1" id="KW-0863">Zinc-finger</keyword>
<dbReference type="PROSITE" id="PS50157">
    <property type="entry name" value="ZINC_FINGER_C2H2_2"/>
    <property type="match status" value="1"/>
</dbReference>
<organism evidence="4 5">
    <name type="scientific">Plectus sambesii</name>
    <dbReference type="NCBI Taxonomy" id="2011161"/>
    <lineage>
        <taxon>Eukaryota</taxon>
        <taxon>Metazoa</taxon>
        <taxon>Ecdysozoa</taxon>
        <taxon>Nematoda</taxon>
        <taxon>Chromadorea</taxon>
        <taxon>Plectida</taxon>
        <taxon>Plectina</taxon>
        <taxon>Plectoidea</taxon>
        <taxon>Plectidae</taxon>
        <taxon>Plectus</taxon>
    </lineage>
</organism>
<dbReference type="Proteomes" id="UP000887566">
    <property type="component" value="Unplaced"/>
</dbReference>